<sequence>MRSEYPEYRDWSVPTVRLLQGVIEQEDGRSWDVLMSNVSQIEQFVARLGLQLVIDESEGLAYLRQFREEDQPDGYEAIPKLFRSSRLSFGQSVLAVLLREALRQFEEEETHDAKCVAEEEILFESWKSFFPGQSDEVKLQKDLHVTLKKLEELGFVRRFGQDSSSWEVRRILKARLTAEILEHLHDQLTQAVKRKQASEFSAVDVD</sequence>
<dbReference type="Pfam" id="PF13835">
    <property type="entry name" value="DUF4194"/>
    <property type="match status" value="1"/>
</dbReference>
<dbReference type="AlphaFoldDB" id="A0A7V8V752"/>
<name>A0A7V8V752_9BACT</name>
<dbReference type="Proteomes" id="UP000551616">
    <property type="component" value="Unassembled WGS sequence"/>
</dbReference>
<dbReference type="EMBL" id="JABRWO010000009">
    <property type="protein sequence ID" value="MBA2116098.1"/>
    <property type="molecule type" value="Genomic_DNA"/>
</dbReference>
<reference evidence="1 2" key="1">
    <citation type="submission" date="2020-05" db="EMBL/GenBank/DDBJ databases">
        <title>Bremerella alba sp. nov., a novel planctomycete isolated from the surface of the macroalga Fucus spiralis.</title>
        <authorList>
            <person name="Godinho O."/>
            <person name="Botelho R."/>
            <person name="Albuquerque L."/>
            <person name="Wiegand S."/>
            <person name="Da Costa M.S."/>
            <person name="Lobo-Da-Cunha A."/>
            <person name="Jogler C."/>
            <person name="Lage O.M."/>
        </authorList>
    </citation>
    <scope>NUCLEOTIDE SEQUENCE [LARGE SCALE GENOMIC DNA]</scope>
    <source>
        <strain evidence="1 2">FF15</strain>
    </source>
</reference>
<accession>A0A7V8V752</accession>
<evidence type="ECO:0000313" key="1">
    <source>
        <dbReference type="EMBL" id="MBA2116098.1"/>
    </source>
</evidence>
<dbReference type="RefSeq" id="WP_207397525.1">
    <property type="nucleotide sequence ID" value="NZ_JABRWO010000009.1"/>
</dbReference>
<gene>
    <name evidence="1" type="ORF">HOV93_32870</name>
</gene>
<keyword evidence="2" id="KW-1185">Reference proteome</keyword>
<proteinExistence type="predicted"/>
<organism evidence="1 2">
    <name type="scientific">Bremerella alba</name>
    <dbReference type="NCBI Taxonomy" id="980252"/>
    <lineage>
        <taxon>Bacteria</taxon>
        <taxon>Pseudomonadati</taxon>
        <taxon>Planctomycetota</taxon>
        <taxon>Planctomycetia</taxon>
        <taxon>Pirellulales</taxon>
        <taxon>Pirellulaceae</taxon>
        <taxon>Bremerella</taxon>
    </lineage>
</organism>
<protein>
    <recommendedName>
        <fullName evidence="3">DUF4194 domain-containing protein</fullName>
    </recommendedName>
</protein>
<evidence type="ECO:0000313" key="2">
    <source>
        <dbReference type="Proteomes" id="UP000551616"/>
    </source>
</evidence>
<dbReference type="InterPro" id="IPR025449">
    <property type="entry name" value="JetB"/>
</dbReference>
<evidence type="ECO:0008006" key="3">
    <source>
        <dbReference type="Google" id="ProtNLM"/>
    </source>
</evidence>
<comment type="caution">
    <text evidence="1">The sequence shown here is derived from an EMBL/GenBank/DDBJ whole genome shotgun (WGS) entry which is preliminary data.</text>
</comment>